<dbReference type="EMBL" id="LXQA010477795">
    <property type="protein sequence ID" value="MCI54342.1"/>
    <property type="molecule type" value="Genomic_DNA"/>
</dbReference>
<dbReference type="AlphaFoldDB" id="A0A392T0P9"/>
<evidence type="ECO:0000313" key="2">
    <source>
        <dbReference type="EMBL" id="MCI54342.1"/>
    </source>
</evidence>
<keyword evidence="3" id="KW-1185">Reference proteome</keyword>
<dbReference type="Proteomes" id="UP000265520">
    <property type="component" value="Unassembled WGS sequence"/>
</dbReference>
<proteinExistence type="predicted"/>
<organism evidence="2 3">
    <name type="scientific">Trifolium medium</name>
    <dbReference type="NCBI Taxonomy" id="97028"/>
    <lineage>
        <taxon>Eukaryota</taxon>
        <taxon>Viridiplantae</taxon>
        <taxon>Streptophyta</taxon>
        <taxon>Embryophyta</taxon>
        <taxon>Tracheophyta</taxon>
        <taxon>Spermatophyta</taxon>
        <taxon>Magnoliopsida</taxon>
        <taxon>eudicotyledons</taxon>
        <taxon>Gunneridae</taxon>
        <taxon>Pentapetalae</taxon>
        <taxon>rosids</taxon>
        <taxon>fabids</taxon>
        <taxon>Fabales</taxon>
        <taxon>Fabaceae</taxon>
        <taxon>Papilionoideae</taxon>
        <taxon>50 kb inversion clade</taxon>
        <taxon>NPAAA clade</taxon>
        <taxon>Hologalegina</taxon>
        <taxon>IRL clade</taxon>
        <taxon>Trifolieae</taxon>
        <taxon>Trifolium</taxon>
    </lineage>
</organism>
<evidence type="ECO:0000313" key="3">
    <source>
        <dbReference type="Proteomes" id="UP000265520"/>
    </source>
</evidence>
<protein>
    <submittedName>
        <fullName evidence="2">Uncharacterized protein</fullName>
    </submittedName>
</protein>
<name>A0A392T0P9_9FABA</name>
<feature type="region of interest" description="Disordered" evidence="1">
    <location>
        <begin position="24"/>
        <end position="44"/>
    </location>
</feature>
<evidence type="ECO:0000256" key="1">
    <source>
        <dbReference type="SAM" id="MobiDB-lite"/>
    </source>
</evidence>
<comment type="caution">
    <text evidence="2">The sequence shown here is derived from an EMBL/GenBank/DDBJ whole genome shotgun (WGS) entry which is preliminary data.</text>
</comment>
<reference evidence="2 3" key="1">
    <citation type="journal article" date="2018" name="Front. Plant Sci.">
        <title>Red Clover (Trifolium pratense) and Zigzag Clover (T. medium) - A Picture of Genomic Similarities and Differences.</title>
        <authorList>
            <person name="Dluhosova J."/>
            <person name="Istvanek J."/>
            <person name="Nedelnik J."/>
            <person name="Repkova J."/>
        </authorList>
    </citation>
    <scope>NUCLEOTIDE SEQUENCE [LARGE SCALE GENOMIC DNA]</scope>
    <source>
        <strain evidence="3">cv. 10/8</strain>
        <tissue evidence="2">Leaf</tissue>
    </source>
</reference>
<accession>A0A392T0P9</accession>
<feature type="non-terminal residue" evidence="2">
    <location>
        <position position="73"/>
    </location>
</feature>
<sequence length="73" mass="8241">MKLFEGCTTNGVIESLRVNPVDAISKTTEPKEPPKRSSKGKRVKWKIKKEKLKSDPEDMCSWLVGSKVAPLKR</sequence>